<dbReference type="Proteomes" id="UP000488299">
    <property type="component" value="Unassembled WGS sequence"/>
</dbReference>
<gene>
    <name evidence="1" type="ORF">F5984_08080</name>
</gene>
<evidence type="ECO:0000313" key="2">
    <source>
        <dbReference type="Proteomes" id="UP000488299"/>
    </source>
</evidence>
<evidence type="ECO:0000313" key="1">
    <source>
        <dbReference type="EMBL" id="KAB7732157.1"/>
    </source>
</evidence>
<protein>
    <submittedName>
        <fullName evidence="1">Ferritin-like domain-containing protein</fullName>
    </submittedName>
</protein>
<sequence>MENKTNLLIRSKTVDSDSRRRFLRYAGFSAATATTILAACENAAMEPSTLGEGTGARVAADGSIDLGSGDVGILNYAYALEQLEYAFYAQVIATPFAGMSNMERMILTDIRDHEKAHRDFFRAALGAAAIPALSANFGAINFNDRASVLSTARTFEDLGVSAYNGAGKLLSSPLNLSTAGKIVSVEARHAAIIRELLAPFTTSFAGDDVVTSDTGLDVVNMPGTVLAAAQPFVVQTITANNLPTM</sequence>
<organism evidence="1 2">
    <name type="scientific">Rudanella paleaurantiibacter</name>
    <dbReference type="NCBI Taxonomy" id="2614655"/>
    <lineage>
        <taxon>Bacteria</taxon>
        <taxon>Pseudomonadati</taxon>
        <taxon>Bacteroidota</taxon>
        <taxon>Cytophagia</taxon>
        <taxon>Cytophagales</taxon>
        <taxon>Cytophagaceae</taxon>
        <taxon>Rudanella</taxon>
    </lineage>
</organism>
<keyword evidence="2" id="KW-1185">Reference proteome</keyword>
<name>A0A7J5U2Y3_9BACT</name>
<comment type="caution">
    <text evidence="1">The sequence shown here is derived from an EMBL/GenBank/DDBJ whole genome shotgun (WGS) entry which is preliminary data.</text>
</comment>
<proteinExistence type="predicted"/>
<dbReference type="RefSeq" id="WP_152123727.1">
    <property type="nucleotide sequence ID" value="NZ_WELI01000002.1"/>
</dbReference>
<reference evidence="1 2" key="1">
    <citation type="submission" date="2019-10" db="EMBL/GenBank/DDBJ databases">
        <title>Rudanella paleaurantiibacter sp. nov., isolated from sludge.</title>
        <authorList>
            <person name="Xu S.Q."/>
        </authorList>
    </citation>
    <scope>NUCLEOTIDE SEQUENCE [LARGE SCALE GENOMIC DNA]</scope>
    <source>
        <strain evidence="1 2">HX-22-17</strain>
    </source>
</reference>
<dbReference type="AlphaFoldDB" id="A0A7J5U2Y3"/>
<dbReference type="InterPro" id="IPR009078">
    <property type="entry name" value="Ferritin-like_SF"/>
</dbReference>
<dbReference type="SUPFAM" id="SSF47240">
    <property type="entry name" value="Ferritin-like"/>
    <property type="match status" value="1"/>
</dbReference>
<dbReference type="Pfam" id="PF13668">
    <property type="entry name" value="Ferritin_2"/>
    <property type="match status" value="1"/>
</dbReference>
<dbReference type="EMBL" id="WELI01000002">
    <property type="protein sequence ID" value="KAB7732157.1"/>
    <property type="molecule type" value="Genomic_DNA"/>
</dbReference>
<accession>A0A7J5U2Y3</accession>